<reference evidence="1" key="1">
    <citation type="submission" date="2024-02" db="EMBL/GenBank/DDBJ databases">
        <authorList>
            <consortium name="ELIXIR-Norway"/>
            <consortium name="Elixir Norway"/>
        </authorList>
    </citation>
    <scope>NUCLEOTIDE SEQUENCE</scope>
</reference>
<evidence type="ECO:0000313" key="1">
    <source>
        <dbReference type="EMBL" id="CAK9220717.1"/>
    </source>
</evidence>
<proteinExistence type="predicted"/>
<protein>
    <submittedName>
        <fullName evidence="1">Uncharacterized protein</fullName>
    </submittedName>
</protein>
<evidence type="ECO:0000313" key="2">
    <source>
        <dbReference type="Proteomes" id="UP001497512"/>
    </source>
</evidence>
<organism evidence="1 2">
    <name type="scientific">Sphagnum troendelagicum</name>
    <dbReference type="NCBI Taxonomy" id="128251"/>
    <lineage>
        <taxon>Eukaryota</taxon>
        <taxon>Viridiplantae</taxon>
        <taxon>Streptophyta</taxon>
        <taxon>Embryophyta</taxon>
        <taxon>Bryophyta</taxon>
        <taxon>Sphagnophytina</taxon>
        <taxon>Sphagnopsida</taxon>
        <taxon>Sphagnales</taxon>
        <taxon>Sphagnaceae</taxon>
        <taxon>Sphagnum</taxon>
    </lineage>
</organism>
<accession>A0ABP0UGI7</accession>
<keyword evidence="2" id="KW-1185">Reference proteome</keyword>
<dbReference type="EMBL" id="OZ019895">
    <property type="protein sequence ID" value="CAK9220717.1"/>
    <property type="molecule type" value="Genomic_DNA"/>
</dbReference>
<sequence length="121" mass="13245">MVILSGPRKMMITYPEKPHNCQGTPYSPCQYCGSKAGRTSYRVVHGAQSNASASSFAPALRMPEECRSLQEGSRYVKGDRSLGFADGYPSGILPVIDFTDPSPTWKHVCETFPCPLCQPGR</sequence>
<name>A0ABP0UGI7_9BRYO</name>
<dbReference type="Proteomes" id="UP001497512">
    <property type="component" value="Chromosome 3"/>
</dbReference>
<gene>
    <name evidence="1" type="ORF">CSSPTR1EN2_LOCUS15596</name>
</gene>